<evidence type="ECO:0000313" key="3">
    <source>
        <dbReference type="Proteomes" id="UP000054560"/>
    </source>
</evidence>
<dbReference type="RefSeq" id="XP_014149697.1">
    <property type="nucleotide sequence ID" value="XM_014294222.1"/>
</dbReference>
<protein>
    <submittedName>
        <fullName evidence="2">Uncharacterized protein</fullName>
    </submittedName>
</protein>
<dbReference type="EMBL" id="KQ243418">
    <property type="protein sequence ID" value="KNC75795.1"/>
    <property type="molecule type" value="Genomic_DNA"/>
</dbReference>
<keyword evidence="3" id="KW-1185">Reference proteome</keyword>
<feature type="signal peptide" evidence="1">
    <location>
        <begin position="1"/>
        <end position="22"/>
    </location>
</feature>
<gene>
    <name evidence="2" type="ORF">SARC_11688</name>
</gene>
<reference evidence="2 3" key="1">
    <citation type="submission" date="2011-02" db="EMBL/GenBank/DDBJ databases">
        <title>The Genome Sequence of Sphaeroforma arctica JP610.</title>
        <authorList>
            <consortium name="The Broad Institute Genome Sequencing Platform"/>
            <person name="Russ C."/>
            <person name="Cuomo C."/>
            <person name="Young S.K."/>
            <person name="Zeng Q."/>
            <person name="Gargeya S."/>
            <person name="Alvarado L."/>
            <person name="Berlin A."/>
            <person name="Chapman S.B."/>
            <person name="Chen Z."/>
            <person name="Freedman E."/>
            <person name="Gellesch M."/>
            <person name="Goldberg J."/>
            <person name="Griggs A."/>
            <person name="Gujja S."/>
            <person name="Heilman E."/>
            <person name="Heiman D."/>
            <person name="Howarth C."/>
            <person name="Mehta T."/>
            <person name="Neiman D."/>
            <person name="Pearson M."/>
            <person name="Roberts A."/>
            <person name="Saif S."/>
            <person name="Shea T."/>
            <person name="Shenoy N."/>
            <person name="Sisk P."/>
            <person name="Stolte C."/>
            <person name="Sykes S."/>
            <person name="White J."/>
            <person name="Yandava C."/>
            <person name="Burger G."/>
            <person name="Gray M.W."/>
            <person name="Holland P.W.H."/>
            <person name="King N."/>
            <person name="Lang F.B.F."/>
            <person name="Roger A.J."/>
            <person name="Ruiz-Trillo I."/>
            <person name="Haas B."/>
            <person name="Nusbaum C."/>
            <person name="Birren B."/>
        </authorList>
    </citation>
    <scope>NUCLEOTIDE SEQUENCE [LARGE SCALE GENOMIC DNA]</scope>
    <source>
        <strain evidence="2 3">JP610</strain>
    </source>
</reference>
<dbReference type="Proteomes" id="UP000054560">
    <property type="component" value="Unassembled WGS sequence"/>
</dbReference>
<organism evidence="2 3">
    <name type="scientific">Sphaeroforma arctica JP610</name>
    <dbReference type="NCBI Taxonomy" id="667725"/>
    <lineage>
        <taxon>Eukaryota</taxon>
        <taxon>Ichthyosporea</taxon>
        <taxon>Ichthyophonida</taxon>
        <taxon>Sphaeroforma</taxon>
    </lineage>
</organism>
<dbReference type="Pfam" id="PF04402">
    <property type="entry name" value="SIMPL"/>
    <property type="match status" value="1"/>
</dbReference>
<evidence type="ECO:0000313" key="2">
    <source>
        <dbReference type="EMBL" id="KNC75795.1"/>
    </source>
</evidence>
<dbReference type="InterPro" id="IPR007497">
    <property type="entry name" value="SIMPL/DUF541"/>
</dbReference>
<keyword evidence="1" id="KW-0732">Signal</keyword>
<dbReference type="GeneID" id="25912192"/>
<dbReference type="AlphaFoldDB" id="A0A0L0FGA4"/>
<evidence type="ECO:0000256" key="1">
    <source>
        <dbReference type="SAM" id="SignalP"/>
    </source>
</evidence>
<feature type="chain" id="PRO_5005538654" evidence="1">
    <location>
        <begin position="23"/>
        <end position="252"/>
    </location>
</feature>
<sequence length="252" mass="27543">MKVSSLVSATVLAIAMIDGTTAGRLPSAKSLMTQHHTIKRREEFNSYPKNGTITVTGTGRVDVFSDLTKIRFAIYKSEKCDLTKPAKDCEAAKATQRLNEVSSAVVGALTDDDDVVGVYTEGQDFSQEKEWYTDEQVEAIANAACAPCPSYLYSGEEKEYLSQYKANAEFIAIVQTSEQGRLLDLIVQSGANAITDISTYISPDVMNQANIDAVTAGAQDALDQATAVIDQLPRTNSGRCNLYRRDRNSFQR</sequence>
<accession>A0A0L0FGA4</accession>
<name>A0A0L0FGA4_9EUKA</name>
<proteinExistence type="predicted"/>